<gene>
    <name evidence="2" type="ORF">ALO43_200166</name>
</gene>
<evidence type="ECO:0000313" key="2">
    <source>
        <dbReference type="EMBL" id="KPY93566.1"/>
    </source>
</evidence>
<reference evidence="2 3" key="1">
    <citation type="submission" date="2015-09" db="EMBL/GenBank/DDBJ databases">
        <title>Genome announcement of multiple Pseudomonas syringae strains.</title>
        <authorList>
            <person name="Thakur S."/>
            <person name="Wang P.W."/>
            <person name="Gong Y."/>
            <person name="Weir B.S."/>
            <person name="Guttman D.S."/>
        </authorList>
    </citation>
    <scope>NUCLEOTIDE SEQUENCE [LARGE SCALE GENOMIC DNA]</scope>
    <source>
        <strain evidence="2 3">ICMP9151</strain>
    </source>
</reference>
<name>A0AA40P0U2_9PSED</name>
<organism evidence="2 3">
    <name type="scientific">Pseudomonas tremae</name>
    <dbReference type="NCBI Taxonomy" id="200454"/>
    <lineage>
        <taxon>Bacteria</taxon>
        <taxon>Pseudomonadati</taxon>
        <taxon>Pseudomonadota</taxon>
        <taxon>Gammaproteobacteria</taxon>
        <taxon>Pseudomonadales</taxon>
        <taxon>Pseudomonadaceae</taxon>
        <taxon>Pseudomonas</taxon>
    </lineage>
</organism>
<protein>
    <submittedName>
        <fullName evidence="2">Uncharacterized protein</fullName>
    </submittedName>
</protein>
<dbReference type="AlphaFoldDB" id="A0AA40P0U2"/>
<evidence type="ECO:0000256" key="1">
    <source>
        <dbReference type="SAM" id="MobiDB-lite"/>
    </source>
</evidence>
<feature type="region of interest" description="Disordered" evidence="1">
    <location>
        <begin position="1"/>
        <end position="28"/>
    </location>
</feature>
<proteinExistence type="predicted"/>
<sequence length="107" mass="11297">MLAEAGDDPGAQHEITHRPAPGAARARQSCGDHAAERCAAKIGRYTGQHLACGVQHLHQLAQRRTGADGDHQFCRVVTDDATVFAGIEHLTCCLTAKQGLAVATLNT</sequence>
<comment type="caution">
    <text evidence="2">The sequence shown here is derived from an EMBL/GenBank/DDBJ whole genome shotgun (WGS) entry which is preliminary data.</text>
</comment>
<accession>A0AA40P0U2</accession>
<dbReference type="EMBL" id="LJRO01000409">
    <property type="protein sequence ID" value="KPY93566.1"/>
    <property type="molecule type" value="Genomic_DNA"/>
</dbReference>
<dbReference type="Proteomes" id="UP000050523">
    <property type="component" value="Unassembled WGS sequence"/>
</dbReference>
<evidence type="ECO:0000313" key="3">
    <source>
        <dbReference type="Proteomes" id="UP000050523"/>
    </source>
</evidence>